<evidence type="ECO:0000256" key="8">
    <source>
        <dbReference type="ARBA" id="ARBA00031155"/>
    </source>
</evidence>
<proteinExistence type="inferred from homology"/>
<accession>A0ABW1YR89</accession>
<dbReference type="EMBL" id="JBHSVR010000001">
    <property type="protein sequence ID" value="MFC6633879.1"/>
    <property type="molecule type" value="Genomic_DNA"/>
</dbReference>
<evidence type="ECO:0000256" key="4">
    <source>
        <dbReference type="ARBA" id="ARBA00022630"/>
    </source>
</evidence>
<reference evidence="11" key="1">
    <citation type="journal article" date="2019" name="Int. J. Syst. Evol. Microbiol.">
        <title>The Global Catalogue of Microorganisms (GCM) 10K type strain sequencing project: providing services to taxonomists for standard genome sequencing and annotation.</title>
        <authorList>
            <consortium name="The Broad Institute Genomics Platform"/>
            <consortium name="The Broad Institute Genome Sequencing Center for Infectious Disease"/>
            <person name="Wu L."/>
            <person name="Ma J."/>
        </authorList>
    </citation>
    <scope>NUCLEOTIDE SEQUENCE [LARGE SCALE GENOMIC DNA]</scope>
    <source>
        <strain evidence="11">CGMCC 1.13718</strain>
    </source>
</reference>
<keyword evidence="7" id="KW-0503">Monooxygenase</keyword>
<evidence type="ECO:0000256" key="5">
    <source>
        <dbReference type="ARBA" id="ARBA00022643"/>
    </source>
</evidence>
<evidence type="ECO:0000256" key="3">
    <source>
        <dbReference type="ARBA" id="ARBA00022575"/>
    </source>
</evidence>
<dbReference type="SUPFAM" id="SSF51412">
    <property type="entry name" value="Inosine monophosphate dehydrogenase (IMPDH)"/>
    <property type="match status" value="1"/>
</dbReference>
<evidence type="ECO:0000256" key="1">
    <source>
        <dbReference type="ARBA" id="ARBA00001917"/>
    </source>
</evidence>
<dbReference type="InterPro" id="IPR013785">
    <property type="entry name" value="Aldolase_TIM"/>
</dbReference>
<name>A0ABW1YR89_9GAMM</name>
<evidence type="ECO:0000256" key="7">
    <source>
        <dbReference type="ARBA" id="ARBA00023033"/>
    </source>
</evidence>
<dbReference type="PANTHER" id="PTHR42747">
    <property type="entry name" value="NITRONATE MONOOXYGENASE-RELATED"/>
    <property type="match status" value="1"/>
</dbReference>
<keyword evidence="6 10" id="KW-0560">Oxidoreductase</keyword>
<dbReference type="Gene3D" id="3.20.20.70">
    <property type="entry name" value="Aldolase class I"/>
    <property type="match status" value="1"/>
</dbReference>
<sequence>MWENNPVTSALGIQHPILQGPFGSGHSSAGLAAAVSNAGGLGAYGAHHLSGEQILALAKDIRAKTSHPFNLNLWIPRQAEWGLPMGEAREAAYLQQIKPFFEELDLPPPARAENPLHDFDEQVEALLEARPAVFSFVFGIPDRNILECCAERGIATLGAATSVEEALALERAGVDMLVASGLEAGGHRPAFLEEPQPRSLMSTFSLLPKIRDAVSIPVIAAGGIADRRGVDAAFALGADAVQIGTAFLACDESGASPLHRSLLRQPEGCDTVLTRAVSGRMARYIRNRLTEATAAWPDPALPYPLQMSLTRPLARASAERGSADFATMAAGQIAGLSQHRRAAELMASLVADYAPETASPEGRTVKE</sequence>
<keyword evidence="5" id="KW-0288">FMN</keyword>
<evidence type="ECO:0000256" key="6">
    <source>
        <dbReference type="ARBA" id="ARBA00023002"/>
    </source>
</evidence>
<evidence type="ECO:0000256" key="2">
    <source>
        <dbReference type="ARBA" id="ARBA00009881"/>
    </source>
</evidence>
<comment type="catalytic activity">
    <reaction evidence="9">
        <text>3 propionate 3-nitronate + 3 O2 + H2O = 3 3-oxopropanoate + 2 nitrate + nitrite + H2O2 + 3 H(+)</text>
        <dbReference type="Rhea" id="RHEA:57332"/>
        <dbReference type="ChEBI" id="CHEBI:15377"/>
        <dbReference type="ChEBI" id="CHEBI:15378"/>
        <dbReference type="ChEBI" id="CHEBI:15379"/>
        <dbReference type="ChEBI" id="CHEBI:16240"/>
        <dbReference type="ChEBI" id="CHEBI:16301"/>
        <dbReference type="ChEBI" id="CHEBI:17632"/>
        <dbReference type="ChEBI" id="CHEBI:33190"/>
        <dbReference type="ChEBI" id="CHEBI:136067"/>
    </reaction>
</comment>
<protein>
    <recommendedName>
        <fullName evidence="8">Propionate 3-nitronate monooxygenase</fullName>
    </recommendedName>
</protein>
<keyword evidence="3" id="KW-0216">Detoxification</keyword>
<organism evidence="10 11">
    <name type="scientific">Microbulbifer taiwanensis</name>
    <dbReference type="NCBI Taxonomy" id="986746"/>
    <lineage>
        <taxon>Bacteria</taxon>
        <taxon>Pseudomonadati</taxon>
        <taxon>Pseudomonadota</taxon>
        <taxon>Gammaproteobacteria</taxon>
        <taxon>Cellvibrionales</taxon>
        <taxon>Microbulbiferaceae</taxon>
        <taxon>Microbulbifer</taxon>
    </lineage>
</organism>
<dbReference type="GO" id="GO:0016491">
    <property type="term" value="F:oxidoreductase activity"/>
    <property type="evidence" value="ECO:0007669"/>
    <property type="project" value="UniProtKB-KW"/>
</dbReference>
<evidence type="ECO:0000256" key="9">
    <source>
        <dbReference type="ARBA" id="ARBA00049401"/>
    </source>
</evidence>
<dbReference type="Proteomes" id="UP001596425">
    <property type="component" value="Unassembled WGS sequence"/>
</dbReference>
<gene>
    <name evidence="10" type="ORF">ACFQBM_11320</name>
</gene>
<evidence type="ECO:0000313" key="10">
    <source>
        <dbReference type="EMBL" id="MFC6633879.1"/>
    </source>
</evidence>
<keyword evidence="4" id="KW-0285">Flavoprotein</keyword>
<keyword evidence="11" id="KW-1185">Reference proteome</keyword>
<comment type="cofactor">
    <cofactor evidence="1">
        <name>FMN</name>
        <dbReference type="ChEBI" id="CHEBI:58210"/>
    </cofactor>
</comment>
<comment type="caution">
    <text evidence="10">The sequence shown here is derived from an EMBL/GenBank/DDBJ whole genome shotgun (WGS) entry which is preliminary data.</text>
</comment>
<dbReference type="RefSeq" id="WP_193190537.1">
    <property type="nucleotide sequence ID" value="NZ_JACZFR010000013.1"/>
</dbReference>
<evidence type="ECO:0000313" key="11">
    <source>
        <dbReference type="Proteomes" id="UP001596425"/>
    </source>
</evidence>
<dbReference type="Pfam" id="PF03060">
    <property type="entry name" value="NMO"/>
    <property type="match status" value="1"/>
</dbReference>
<dbReference type="InterPro" id="IPR004136">
    <property type="entry name" value="NMO"/>
</dbReference>
<dbReference type="PANTHER" id="PTHR42747:SF3">
    <property type="entry name" value="NITRONATE MONOOXYGENASE-RELATED"/>
    <property type="match status" value="1"/>
</dbReference>
<comment type="similarity">
    <text evidence="2">Belongs to the nitronate monooxygenase family. NMO class I subfamily.</text>
</comment>
<dbReference type="CDD" id="cd04730">
    <property type="entry name" value="NPD_like"/>
    <property type="match status" value="1"/>
</dbReference>